<dbReference type="Pfam" id="PF02567">
    <property type="entry name" value="PhzC-PhzF"/>
    <property type="match status" value="1"/>
</dbReference>
<organism evidence="1 2">
    <name type="scientific">Alkalihalobacterium chitinilyticum</name>
    <dbReference type="NCBI Taxonomy" id="2980103"/>
    <lineage>
        <taxon>Bacteria</taxon>
        <taxon>Bacillati</taxon>
        <taxon>Bacillota</taxon>
        <taxon>Bacilli</taxon>
        <taxon>Bacillales</taxon>
        <taxon>Bacillaceae</taxon>
        <taxon>Alkalihalobacterium</taxon>
    </lineage>
</organism>
<comment type="caution">
    <text evidence="1">The sequence shown here is derived from an EMBL/GenBank/DDBJ whole genome shotgun (WGS) entry which is preliminary data.</text>
</comment>
<dbReference type="PANTHER" id="PTHR13774">
    <property type="entry name" value="PHENAZINE BIOSYNTHESIS PROTEIN"/>
    <property type="match status" value="1"/>
</dbReference>
<protein>
    <submittedName>
        <fullName evidence="1">PhzF family phenazine biosynthesis protein</fullName>
    </submittedName>
</protein>
<dbReference type="EMBL" id="JAOTPO010000018">
    <property type="protein sequence ID" value="MDE5415596.1"/>
    <property type="molecule type" value="Genomic_DNA"/>
</dbReference>
<sequence length="300" mass="33276">MKEIQVYHVDAFTNEPFGGNPAGVVPDATQLTEDEMQKIARELNLSETAFLLPTEDEEVDYCVRFFTPTQEIDFCGHATLATAWTMATEHGWLERAHSILFKTNIGVVPIDFVKKGEELQSVIMTQATPEVKDIEMDIETISKLIGMSASEIDPSYPIKLAYTGNWHLLVPIKTRKAMDKAMPNMDLLKEHNITRGICTTHLFTFDSREADWKLYTRDFAPAVGITEDPVTGSANGALAGYLLLENILDKHTDHDFLIGQGDACGRPGQLHIKTTSNELGPVIQVGGNAVCTIRGTLRLR</sequence>
<proteinExistence type="predicted"/>
<dbReference type="RefSeq" id="WP_275120199.1">
    <property type="nucleotide sequence ID" value="NZ_JAOTPO010000018.1"/>
</dbReference>
<dbReference type="NCBIfam" id="TIGR00654">
    <property type="entry name" value="PhzF_family"/>
    <property type="match status" value="1"/>
</dbReference>
<accession>A0ABT5VJG6</accession>
<dbReference type="Gene3D" id="3.10.310.10">
    <property type="entry name" value="Diaminopimelate Epimerase, Chain A, domain 1"/>
    <property type="match status" value="2"/>
</dbReference>
<keyword evidence="2" id="KW-1185">Reference proteome</keyword>
<dbReference type="Proteomes" id="UP001148125">
    <property type="component" value="Unassembled WGS sequence"/>
</dbReference>
<dbReference type="SUPFAM" id="SSF54506">
    <property type="entry name" value="Diaminopimelate epimerase-like"/>
    <property type="match status" value="1"/>
</dbReference>
<evidence type="ECO:0000313" key="1">
    <source>
        <dbReference type="EMBL" id="MDE5415596.1"/>
    </source>
</evidence>
<reference evidence="1" key="1">
    <citation type="submission" date="2024-05" db="EMBL/GenBank/DDBJ databases">
        <title>Alkalihalobacillus sp. strain MEB203 novel alkaliphilic bacterium from Lonar Lake, India.</title>
        <authorList>
            <person name="Joshi A."/>
            <person name="Thite S."/>
            <person name="Mengade P."/>
        </authorList>
    </citation>
    <scope>NUCLEOTIDE SEQUENCE</scope>
    <source>
        <strain evidence="1">MEB 203</strain>
    </source>
</reference>
<evidence type="ECO:0000313" key="2">
    <source>
        <dbReference type="Proteomes" id="UP001148125"/>
    </source>
</evidence>
<dbReference type="PIRSF" id="PIRSF016184">
    <property type="entry name" value="PhzC_PhzF"/>
    <property type="match status" value="1"/>
</dbReference>
<name>A0ABT5VJG6_9BACI</name>
<dbReference type="InterPro" id="IPR003719">
    <property type="entry name" value="Phenazine_PhzF-like"/>
</dbReference>
<gene>
    <name evidence="1" type="ORF">N7Z68_19810</name>
</gene>